<dbReference type="EMBL" id="BSPD01000042">
    <property type="protein sequence ID" value="GLS26316.1"/>
    <property type="molecule type" value="Genomic_DNA"/>
</dbReference>
<dbReference type="Pfam" id="PF00211">
    <property type="entry name" value="Guanylate_cyc"/>
    <property type="match status" value="1"/>
</dbReference>
<dbReference type="AlphaFoldDB" id="A0AA37WNN7"/>
<dbReference type="PROSITE" id="PS50125">
    <property type="entry name" value="GUANYLATE_CYCLASE_2"/>
    <property type="match status" value="1"/>
</dbReference>
<keyword evidence="1" id="KW-0472">Membrane</keyword>
<organism evidence="3 4">
    <name type="scientific">Marinibactrum halimedae</name>
    <dbReference type="NCBI Taxonomy" id="1444977"/>
    <lineage>
        <taxon>Bacteria</taxon>
        <taxon>Pseudomonadati</taxon>
        <taxon>Pseudomonadota</taxon>
        <taxon>Gammaproteobacteria</taxon>
        <taxon>Cellvibrionales</taxon>
        <taxon>Cellvibrionaceae</taxon>
        <taxon>Marinibactrum</taxon>
    </lineage>
</organism>
<keyword evidence="1" id="KW-1133">Transmembrane helix</keyword>
<dbReference type="InterPro" id="IPR029787">
    <property type="entry name" value="Nucleotide_cyclase"/>
</dbReference>
<feature type="transmembrane region" description="Helical" evidence="1">
    <location>
        <begin position="152"/>
        <end position="173"/>
    </location>
</feature>
<accession>A0AA37WNN7</accession>
<dbReference type="SMART" id="SM00044">
    <property type="entry name" value="CYCc"/>
    <property type="match status" value="1"/>
</dbReference>
<feature type="transmembrane region" description="Helical" evidence="1">
    <location>
        <begin position="47"/>
        <end position="67"/>
    </location>
</feature>
<protein>
    <submittedName>
        <fullName evidence="3">Protein CyaB</fullName>
    </submittedName>
</protein>
<evidence type="ECO:0000313" key="4">
    <source>
        <dbReference type="Proteomes" id="UP001156870"/>
    </source>
</evidence>
<dbReference type="Pfam" id="PF05230">
    <property type="entry name" value="MASE2"/>
    <property type="match status" value="1"/>
</dbReference>
<sequence>MIELKDKISTADIWLQPLRSFYFRSLICFAVVGTLASFANWPKIQPAIAGIIIFALAYLALSFHLSKRKNATPLTLERYLGWIDAALIGSCISLVGFQILPTILFVTILQFNAVLMGGGRKWLEDNCALITAATAASFFSTPVWVLSGSIEISAASLIGVSVYIVLYGLYIHFRIKKMEEESELLSKEREKYKFKAFRLAQYLPPTVWHAISKDNDQKLQTERKRLTVFFSDIQGFTSLSEELESETLTGLLNTYLTEMAKIVTHFGGTIDKFMGDGIMVIFGDNKSQGAKQDCIACTAMALAMRRRMKVLQNHWFNQGIKKPLQIRMGINTGFCTIGTFGARAHHLDYTALGPHVNLASRLESAAKPGEILVSHEVWALIKDTILCENKGMIEAKGFSYPIEVYQVIDHRKNLGKNQVYFESSAEGFSMHLDLEKVRNYDKARVIEELEKATNTLKDKVIL</sequence>
<dbReference type="SUPFAM" id="SSF55073">
    <property type="entry name" value="Nucleotide cyclase"/>
    <property type="match status" value="1"/>
</dbReference>
<dbReference type="InterPro" id="IPR050697">
    <property type="entry name" value="Adenylyl/Guanylyl_Cyclase_3/4"/>
</dbReference>
<comment type="caution">
    <text evidence="3">The sequence shown here is derived from an EMBL/GenBank/DDBJ whole genome shotgun (WGS) entry which is preliminary data.</text>
</comment>
<dbReference type="PANTHER" id="PTHR43081">
    <property type="entry name" value="ADENYLATE CYCLASE, TERMINAL-DIFFERENTIATION SPECIFIC-RELATED"/>
    <property type="match status" value="1"/>
</dbReference>
<dbReference type="CDD" id="cd07302">
    <property type="entry name" value="CHD"/>
    <property type="match status" value="1"/>
</dbReference>
<reference evidence="3 4" key="1">
    <citation type="journal article" date="2014" name="Int. J. Syst. Evol. Microbiol.">
        <title>Complete genome sequence of Corynebacterium casei LMG S-19264T (=DSM 44701T), isolated from a smear-ripened cheese.</title>
        <authorList>
            <consortium name="US DOE Joint Genome Institute (JGI-PGF)"/>
            <person name="Walter F."/>
            <person name="Albersmeier A."/>
            <person name="Kalinowski J."/>
            <person name="Ruckert C."/>
        </authorList>
    </citation>
    <scope>NUCLEOTIDE SEQUENCE [LARGE SCALE GENOMIC DNA]</scope>
    <source>
        <strain evidence="3 4">NBRC 110095</strain>
    </source>
</reference>
<dbReference type="GO" id="GO:0006171">
    <property type="term" value="P:cAMP biosynthetic process"/>
    <property type="evidence" value="ECO:0007669"/>
    <property type="project" value="TreeGrafter"/>
</dbReference>
<evidence type="ECO:0000256" key="1">
    <source>
        <dbReference type="SAM" id="Phobius"/>
    </source>
</evidence>
<keyword evidence="4" id="KW-1185">Reference proteome</keyword>
<keyword evidence="1" id="KW-0812">Transmembrane</keyword>
<dbReference type="GO" id="GO:0004016">
    <property type="term" value="F:adenylate cyclase activity"/>
    <property type="evidence" value="ECO:0007669"/>
    <property type="project" value="UniProtKB-ARBA"/>
</dbReference>
<dbReference type="InterPro" id="IPR007894">
    <property type="entry name" value="MASE2"/>
</dbReference>
<dbReference type="PANTHER" id="PTHR43081:SF18">
    <property type="entry name" value="BLL7624 PROTEIN"/>
    <property type="match status" value="1"/>
</dbReference>
<name>A0AA37WNN7_9GAMM</name>
<dbReference type="Gene3D" id="3.30.70.1230">
    <property type="entry name" value="Nucleotide cyclase"/>
    <property type="match status" value="1"/>
</dbReference>
<feature type="domain" description="Guanylate cyclase" evidence="2">
    <location>
        <begin position="227"/>
        <end position="363"/>
    </location>
</feature>
<evidence type="ECO:0000313" key="3">
    <source>
        <dbReference type="EMBL" id="GLS26316.1"/>
    </source>
</evidence>
<proteinExistence type="predicted"/>
<gene>
    <name evidence="3" type="primary">cyaB</name>
    <name evidence="3" type="ORF">GCM10007877_20310</name>
</gene>
<feature type="transmembrane region" description="Helical" evidence="1">
    <location>
        <begin position="79"/>
        <end position="97"/>
    </location>
</feature>
<feature type="transmembrane region" description="Helical" evidence="1">
    <location>
        <begin position="126"/>
        <end position="146"/>
    </location>
</feature>
<dbReference type="RefSeq" id="WP_232592420.1">
    <property type="nucleotide sequence ID" value="NZ_BSPD01000042.1"/>
</dbReference>
<feature type="transmembrane region" description="Helical" evidence="1">
    <location>
        <begin position="21"/>
        <end position="41"/>
    </location>
</feature>
<dbReference type="Proteomes" id="UP001156870">
    <property type="component" value="Unassembled WGS sequence"/>
</dbReference>
<dbReference type="GO" id="GO:0035556">
    <property type="term" value="P:intracellular signal transduction"/>
    <property type="evidence" value="ECO:0007669"/>
    <property type="project" value="InterPro"/>
</dbReference>
<evidence type="ECO:0000259" key="2">
    <source>
        <dbReference type="PROSITE" id="PS50125"/>
    </source>
</evidence>
<dbReference type="InterPro" id="IPR001054">
    <property type="entry name" value="A/G_cyclase"/>
</dbReference>